<feature type="compositionally biased region" description="Basic and acidic residues" evidence="1">
    <location>
        <begin position="121"/>
        <end position="147"/>
    </location>
</feature>
<feature type="non-terminal residue" evidence="2">
    <location>
        <position position="1"/>
    </location>
</feature>
<evidence type="ECO:0000313" key="2">
    <source>
        <dbReference type="EMBL" id="KZS18964.1"/>
    </source>
</evidence>
<comment type="caution">
    <text evidence="2">The sequence shown here is derived from an EMBL/GenBank/DDBJ whole genome shotgun (WGS) entry which is preliminary data.</text>
</comment>
<dbReference type="Proteomes" id="UP000076858">
    <property type="component" value="Unassembled WGS sequence"/>
</dbReference>
<organism evidence="2 3">
    <name type="scientific">Daphnia magna</name>
    <dbReference type="NCBI Taxonomy" id="35525"/>
    <lineage>
        <taxon>Eukaryota</taxon>
        <taxon>Metazoa</taxon>
        <taxon>Ecdysozoa</taxon>
        <taxon>Arthropoda</taxon>
        <taxon>Crustacea</taxon>
        <taxon>Branchiopoda</taxon>
        <taxon>Diplostraca</taxon>
        <taxon>Cladocera</taxon>
        <taxon>Anomopoda</taxon>
        <taxon>Daphniidae</taxon>
        <taxon>Daphnia</taxon>
    </lineage>
</organism>
<feature type="compositionally biased region" description="Basic and acidic residues" evidence="1">
    <location>
        <begin position="89"/>
        <end position="101"/>
    </location>
</feature>
<dbReference type="AlphaFoldDB" id="A0A162PLY2"/>
<name>A0A162PLY2_9CRUS</name>
<gene>
    <name evidence="2" type="ORF">APZ42_014747</name>
</gene>
<accession>A0A162PLY2</accession>
<dbReference type="GO" id="GO:0003743">
    <property type="term" value="F:translation initiation factor activity"/>
    <property type="evidence" value="ECO:0007669"/>
    <property type="project" value="UniProtKB-KW"/>
</dbReference>
<dbReference type="EMBL" id="LRGB01000490">
    <property type="protein sequence ID" value="KZS18964.1"/>
    <property type="molecule type" value="Genomic_DNA"/>
</dbReference>
<protein>
    <submittedName>
        <fullName evidence="2">Eukaryotic translation initiation factor 3 subunit</fullName>
    </submittedName>
</protein>
<evidence type="ECO:0000256" key="1">
    <source>
        <dbReference type="SAM" id="MobiDB-lite"/>
    </source>
</evidence>
<feature type="compositionally biased region" description="Basic and acidic residues" evidence="1">
    <location>
        <begin position="154"/>
        <end position="183"/>
    </location>
</feature>
<keyword evidence="3" id="KW-1185">Reference proteome</keyword>
<feature type="region of interest" description="Disordered" evidence="1">
    <location>
        <begin position="89"/>
        <end position="194"/>
    </location>
</feature>
<evidence type="ECO:0000313" key="3">
    <source>
        <dbReference type="Proteomes" id="UP000076858"/>
    </source>
</evidence>
<reference evidence="2 3" key="1">
    <citation type="submission" date="2016-03" db="EMBL/GenBank/DDBJ databases">
        <title>EvidentialGene: Evidence-directed Construction of Genes on Genomes.</title>
        <authorList>
            <person name="Gilbert D.G."/>
            <person name="Choi J.-H."/>
            <person name="Mockaitis K."/>
            <person name="Colbourne J."/>
            <person name="Pfrender M."/>
        </authorList>
    </citation>
    <scope>NUCLEOTIDE SEQUENCE [LARGE SCALE GENOMIC DNA]</scope>
    <source>
        <strain evidence="2 3">Xinb3</strain>
        <tissue evidence="2">Complete organism</tissue>
    </source>
</reference>
<sequence length="194" mass="23625">DDRREPEPSSWRTAKDVERPREQRPERGGRDFAALRDPTRKNIELDRPSQFRDDEKFRRDDREIRRDDRDIRRDDREFRRDDREIRRDDREIRRDDREIRRAAPPSASRDGESNWRSARGPVERPAERGGDREQMFRQPRSEREDVGVRPARSGADREERERPDFRFGDREREKPKIERKEIDADGFTKVSSRR</sequence>
<dbReference type="OrthoDB" id="18884at2759"/>
<proteinExistence type="predicted"/>
<keyword evidence="2" id="KW-0396">Initiation factor</keyword>
<keyword evidence="2" id="KW-0648">Protein biosynthesis</keyword>
<feature type="region of interest" description="Disordered" evidence="1">
    <location>
        <begin position="1"/>
        <end position="66"/>
    </location>
</feature>